<evidence type="ECO:0000313" key="1">
    <source>
        <dbReference type="EMBL" id="PRB86293.1"/>
    </source>
</evidence>
<dbReference type="OrthoDB" id="163809at2"/>
<dbReference type="RefSeq" id="WP_105681016.1">
    <property type="nucleotide sequence ID" value="NZ_JBBGZD010000001.1"/>
</dbReference>
<proteinExistence type="predicted"/>
<evidence type="ECO:0000313" key="4">
    <source>
        <dbReference type="Proteomes" id="UP000238534"/>
    </source>
</evidence>
<dbReference type="Proteomes" id="UP000238325">
    <property type="component" value="Unassembled WGS sequence"/>
</dbReference>
<dbReference type="PROSITE" id="PS51257">
    <property type="entry name" value="PROKAR_LIPOPROTEIN"/>
    <property type="match status" value="1"/>
</dbReference>
<organism evidence="1 4">
    <name type="scientific">Chryseobacterium culicis</name>
    <dbReference type="NCBI Taxonomy" id="680127"/>
    <lineage>
        <taxon>Bacteria</taxon>
        <taxon>Pseudomonadati</taxon>
        <taxon>Bacteroidota</taxon>
        <taxon>Flavobacteriia</taxon>
        <taxon>Flavobacteriales</taxon>
        <taxon>Weeksellaceae</taxon>
        <taxon>Chryseobacterium group</taxon>
        <taxon>Chryseobacterium</taxon>
    </lineage>
</organism>
<dbReference type="EMBL" id="PCPH01000001">
    <property type="protein sequence ID" value="PRB92046.1"/>
    <property type="molecule type" value="Genomic_DNA"/>
</dbReference>
<gene>
    <name evidence="1" type="ORF">CQ022_08585</name>
    <name evidence="2" type="ORF">CQ033_02255</name>
</gene>
<name>A0A2S9D0J1_CHRCI</name>
<sequence length="169" mass="18410">MFHKIVILSLGIFALTGCDAQKKAKINPKATEMPAGTKTTTTNNQKDGVIYLSEGENKFLREYQMNVTFKGVSEDSRCPEGVNCIWAGVALAQVEVMGTSTRPMILNLASADYPGRNYYQSTEFNGYTITLQDVAPSPKSQDGTKALAGKYKIGITIKKTDPSADSTRK</sequence>
<accession>A0A2S9D0J1</accession>
<dbReference type="AlphaFoldDB" id="A0A2S9D0J1"/>
<keyword evidence="3" id="KW-1185">Reference proteome</keyword>
<comment type="caution">
    <text evidence="1">The sequence shown here is derived from an EMBL/GenBank/DDBJ whole genome shotgun (WGS) entry which is preliminary data.</text>
</comment>
<reference evidence="3 4" key="1">
    <citation type="submission" date="2017-09" db="EMBL/GenBank/DDBJ databases">
        <title>Genomic, metabolic, and phenotypic characteristics of bacterial isolates from the natural microbiome of the model nematode Caenorhabditis elegans.</title>
        <authorList>
            <person name="Zimmermann J."/>
            <person name="Obeng N."/>
            <person name="Yang W."/>
            <person name="Obeng O."/>
            <person name="Kissoyan K."/>
            <person name="Pees B."/>
            <person name="Dirksen P."/>
            <person name="Hoppner M."/>
            <person name="Franke A."/>
            <person name="Rosenstiel P."/>
            <person name="Leippe M."/>
            <person name="Dierking K."/>
            <person name="Kaleta C."/>
            <person name="Schulenburg H."/>
        </authorList>
    </citation>
    <scope>NUCLEOTIDE SEQUENCE [LARGE SCALE GENOMIC DNA]</scope>
    <source>
        <strain evidence="1 4">MYb25</strain>
        <strain evidence="2 3">MYb44</strain>
    </source>
</reference>
<evidence type="ECO:0000313" key="3">
    <source>
        <dbReference type="Proteomes" id="UP000238325"/>
    </source>
</evidence>
<protein>
    <recommendedName>
        <fullName evidence="5">Lipoprotein</fullName>
    </recommendedName>
</protein>
<evidence type="ECO:0008006" key="5">
    <source>
        <dbReference type="Google" id="ProtNLM"/>
    </source>
</evidence>
<evidence type="ECO:0000313" key="2">
    <source>
        <dbReference type="EMBL" id="PRB92046.1"/>
    </source>
</evidence>
<dbReference type="Proteomes" id="UP000238534">
    <property type="component" value="Unassembled WGS sequence"/>
</dbReference>
<dbReference type="EMBL" id="PCPP01000001">
    <property type="protein sequence ID" value="PRB86293.1"/>
    <property type="molecule type" value="Genomic_DNA"/>
</dbReference>